<dbReference type="VEuPathDB" id="TriTrypDB:TEOVI_000573800"/>
<keyword evidence="3" id="KW-0812">Transmembrane</keyword>
<feature type="region of interest" description="Disordered" evidence="2">
    <location>
        <begin position="1068"/>
        <end position="1089"/>
    </location>
</feature>
<feature type="transmembrane region" description="Helical" evidence="3">
    <location>
        <begin position="3012"/>
        <end position="3029"/>
    </location>
</feature>
<reference evidence="4" key="1">
    <citation type="submission" date="2016-09" db="EMBL/GenBank/DDBJ databases">
        <authorList>
            <person name="Hebert L."/>
            <person name="Moumen B."/>
        </authorList>
    </citation>
    <scope>NUCLEOTIDE SEQUENCE [LARGE SCALE GENOMIC DNA]</scope>
    <source>
        <strain evidence="4">OVI</strain>
    </source>
</reference>
<gene>
    <name evidence="4" type="ORF">TEOVI_000573800</name>
</gene>
<dbReference type="Proteomes" id="UP000195570">
    <property type="component" value="Unassembled WGS sequence"/>
</dbReference>
<keyword evidence="3" id="KW-0472">Membrane</keyword>
<feature type="region of interest" description="Disordered" evidence="2">
    <location>
        <begin position="979"/>
        <end position="1004"/>
    </location>
</feature>
<keyword evidence="3" id="KW-1133">Transmembrane helix</keyword>
<evidence type="ECO:0000313" key="4">
    <source>
        <dbReference type="EMBL" id="SCU65640.1"/>
    </source>
</evidence>
<feature type="transmembrane region" description="Helical" evidence="3">
    <location>
        <begin position="2931"/>
        <end position="2952"/>
    </location>
</feature>
<dbReference type="RefSeq" id="XP_067077207.1">
    <property type="nucleotide sequence ID" value="XM_067221106.1"/>
</dbReference>
<feature type="region of interest" description="Disordered" evidence="2">
    <location>
        <begin position="2478"/>
        <end position="2498"/>
    </location>
</feature>
<proteinExistence type="predicted"/>
<protein>
    <submittedName>
        <fullName evidence="4">Uncharacterized protein</fullName>
    </submittedName>
</protein>
<feature type="coiled-coil region" evidence="1">
    <location>
        <begin position="2142"/>
        <end position="2179"/>
    </location>
</feature>
<feature type="region of interest" description="Disordered" evidence="2">
    <location>
        <begin position="2528"/>
        <end position="2550"/>
    </location>
</feature>
<dbReference type="GeneID" id="92379678"/>
<accession>A0A1G4I1N7</accession>
<name>A0A1G4I1N7_TRYEQ</name>
<sequence length="3030" mass="332936">MTRVVGDGVLSRPPFAFLTVSVIIAALATHAFVEASVEATPHNLSELNEQLFKSSEFLVPNVSSSPCSVHHGCPHASMVWATGTFTAPDVLTPASFLVSANLTLQLNLCCGYKFNGRLLREQSRYDTFLYDLLRSTPFHTLTLGEKRRMFPRDRVVIFDTQRQPPHRYESSHVPSAEEMQRGNDGDGDVIVLVTGAVGPGIRRVPLQQPPTTTALNLPLSGLRGGFDMPLGSRTGNSSVGSGSAVDGAVGTSADIQLRVSNVAIKCKCPHTLLVMPVLHARPDTLPPISIVGLGSHCGVGQKLRSVTPEMDVKGKVLRQPVIQLANGGWAASLTLQPALLPATLVHWIITDTTAVTGAANAVLNVSLYTALREEVEGSGMVQPQITTSGYFSVIPHHTYNVMVTVSRGAATQTLSGLFVLRLPLTLEGKAAQFSNVTQPHFGVGRRLRLSRITREREELKQAFAMLPDEGRPSHTGYWIRTQTSDEVRGSDGSPPHVPHNPFSEAFVWYPLTVGRNVLSYYVRDMDEVCEPVLLEMQELWAVQALLLEPVTSPVTVCDDRISLEAFELRGLLETMRSRQRMLIRLAGDLPWEDLARSGGTQEVVEGHFKCTESGVGPCRIATGMGGSHFGVLQMLKRGVAELMWVVRVEVDTSYLQHIEQLRQRQGSDVVDDDNDNEGPFGGFLDPSLSRVISSDGRLTVIEVRSPSVLIVRRMSALPRRVDVKLPMHERRLTVRPPHPVIGQHEESLDERDKDTDIQITGRWVVNPPISLISVDETYAAELNTSAVPNIRQVLPEGTLQFIAEDPGEAVQDKLLAAPYTSRCPPRVVEYIVSLVAVPAPPVAPEFVPVYTEDGCVALSPPREPQKDEEVRWDIRPCQEASAPPYFSKEKQKVDLTKGYNGSADALVVVCGVEVDRWCEAMWSARNLVGSVTQTFSLRRCQRPPHLLFHKFSGGDRRGSGSPIDTLALPSVEWLDGGITTGDESQHTVTRSGDNSNTTDETMVHHEAQPRYFARRIIPIAGYAAAVHYTFNYSGSQGDYEVDFAYEHDAAHQLHVTASHFARTGLAVSDDRSGKSDEPNTFTDPDDSAAATTAGPLLLRRFVRPPTVGVSGSHEHGSNGKDNNEGIFSDEAAYWEMERHHRDYNIDRECDARFSHNNSQTGQYMQLHGLSNSSNYPFQYNVRLSLAAVAAAAELPSRKGAAAEFARRGMCLSRPGNISFLALNPRGLVDVIGVRDIAFCESTFNFSRHPWLHTKYHYDFTWTCENTATGRSSTDSNTADGVMMVEKRSPTFSILYQGSAGATPCKLTVYNALTETLESETFMLKRVHPAPVTLNFSVLSDNWAPGNCPMRRSGRQSNSFGSQSRTTAGKEGGEPLGKHQSSAAGMRTHWIVGKRAVLHVDAPADGRTSQWRAVTVVPAETTSVGTQRLLDSIQIIPLRQPHPRAILRGAGGATVLLNNIRVPGMYTLSHQHLDPVHPNVCPNVTVTETLHVTHARVLENELTVCGDTAVLTAAPLPQAINCSFTTRWEVVSVQTADNITLTDETNFSGIKFEDVSSPHTVVKGLPFGIVTVRWSVYASARTTDDDERRQKGQPGILVDYDTVRLLVLTENLRTTRLVTLSSSVEMLITGSTLGWVLVEPADRRASALLSARDPTLRVGRVYKNQTTSGIGGGGNNSGRSEDAPEETALFVGNLPVGTTHLQYELHASPRLFGAMLRKRCPFVQQRLLTIERVSAFLSVNTTLDHECDAYSGRGRFSICLHAEGIKPASSSNAVAAQEKPSSSNLGVHLVAPGDFENSIKSSAERLTASGCSLPWWVARTTRWSDIKVDNSRQCISFTVIATEHHLQSKEVSHHLFLAQEHLSMSQPCHHTGGDFVPSEVIEGASTWSVGGSAEDSSWFRFRSRPAAEASDGLSKFLPFMNPSTLVREDRAMRPLLGQLGVADIVASELDISERTYMHWERSNATDRGAGMKNGSRSVDVVFHLDRSQPGRMASFLHATSSHPYAGQKGEGSHDHHQEREVMESFLAKCVRGTLRGSEVLTYWTEVNHPDGAAGGTAPEWEEYVRHVGGAEVTCEPLFASLEQLLRLPDDTESTLRSRRASFVPSKEQKFVSQEVVEQQLKALREEFRLTREGIDVTGLRPEVQQALARRRITKSQLDEIEKARREKAEKDRQHAQQQQQLVLTAATAAMTAEERFVAAARLYEGVTGEGVYAIRVKLPYYASFSVPHNLFLRTALHKDLICGTNISVTSTAPASLVLFSRVEVMDEPPAVGASPPAIKQCEVEGRVPTIFINVSGTRFVSGGAFPPQNVLLEELQNPDVIEEGGGPEGSTAGVGLASCLAQMRAGMDVSVDSATRKHLRLQLSPCPSFQMLSPIEYNEQQESGQLLKRLQLPRLLRITMRDALVQDSHTQGRTTISFVVEVRPTLALLHLRSLPSQGDSLPVVWAATGRKRPLLLCEADMRRKGVELGVELIGDTWNEHVGEDEEGAANPGDYGYSSDDYDADDDSNAPIVEGSGGWAVVNAGSSLNTRRLRPGQSEGRSRAGVGKRKRSPHSVALLNSFSIVEHHSFDSVHHLFLQQGGVYRSHFVSYFFSEVLKDPGNGQQQRLIYRYNDTFIGVRITSERNMQKDTLSSGTHDKYYMGASLVVDDGTNLLPPIRPFSTIEEILFAVPGIATECQGCLLADSTFFVAGDLTGLWSSPSMLQTRYLQSSQPARSTFSAPLRIPFYDAAVVPREWRFTTMCPTAALVALRSLWHSWNNQGVQPFLVMELVVYSLRDMLGGEVPLARRLAAILTSVSVPLGHLLKQTHVKTAQGEEMIPEIMFNVNTSAAARAYAMMAADFVRYGRAHVHSVHDYVRDEPQSGGALAVNGSVFLKVCVPAIPHSSTRGDGTPSQVNLDPQCSVVSFTHSLLLMEEPYAGAPYASWYRILWGLIYYPLLLLHHVVTAVVGYAALQQLPVRRLLLLRSPQDLHTASIGLTTMLFVALLFLCPLVEWLWVSLVLSLWAFVLYHERRLATAIVMIIHGLLWTFIL</sequence>
<feature type="compositionally biased region" description="Polar residues" evidence="2">
    <location>
        <begin position="1354"/>
        <end position="1366"/>
    </location>
</feature>
<feature type="region of interest" description="Disordered" evidence="2">
    <location>
        <begin position="1346"/>
        <end position="1383"/>
    </location>
</feature>
<evidence type="ECO:0000256" key="1">
    <source>
        <dbReference type="SAM" id="Coils"/>
    </source>
</evidence>
<evidence type="ECO:0000256" key="2">
    <source>
        <dbReference type="SAM" id="MobiDB-lite"/>
    </source>
</evidence>
<feature type="transmembrane region" description="Helical" evidence="3">
    <location>
        <begin position="2973"/>
        <end position="3006"/>
    </location>
</feature>
<comment type="caution">
    <text evidence="4">The sequence shown here is derived from an EMBL/GenBank/DDBJ whole genome shotgun (WGS) entry which is preliminary data.</text>
</comment>
<feature type="compositionally biased region" description="Basic and acidic residues" evidence="2">
    <location>
        <begin position="1068"/>
        <end position="1077"/>
    </location>
</feature>
<feature type="compositionally biased region" description="Polar residues" evidence="2">
    <location>
        <begin position="986"/>
        <end position="1000"/>
    </location>
</feature>
<evidence type="ECO:0000313" key="5">
    <source>
        <dbReference type="Proteomes" id="UP000195570"/>
    </source>
</evidence>
<keyword evidence="5" id="KW-1185">Reference proteome</keyword>
<keyword evidence="1" id="KW-0175">Coiled coil</keyword>
<evidence type="ECO:0000256" key="3">
    <source>
        <dbReference type="SAM" id="Phobius"/>
    </source>
</evidence>
<dbReference type="EMBL" id="CZPT02000356">
    <property type="protein sequence ID" value="SCU65640.1"/>
    <property type="molecule type" value="Genomic_DNA"/>
</dbReference>
<organism evidence="4 5">
    <name type="scientific">Trypanosoma equiperdum</name>
    <dbReference type="NCBI Taxonomy" id="5694"/>
    <lineage>
        <taxon>Eukaryota</taxon>
        <taxon>Discoba</taxon>
        <taxon>Euglenozoa</taxon>
        <taxon>Kinetoplastea</taxon>
        <taxon>Metakinetoplastina</taxon>
        <taxon>Trypanosomatida</taxon>
        <taxon>Trypanosomatidae</taxon>
        <taxon>Trypanosoma</taxon>
    </lineage>
</organism>